<accession>A0ABP6WK16</accession>
<evidence type="ECO:0008006" key="4">
    <source>
        <dbReference type="Google" id="ProtNLM"/>
    </source>
</evidence>
<sequence length="200" mass="21233">MLKRILAAIAVALIAVATVGPSTASAAAPAFTVEAAAADLATLELGDEQGYNAVGPDRPWNENSEWVDVTNTGETAVNVKGLVLEDAWRHGQPDSYIGPCNRYEVTTIPVAGGSVEELPAGHTLRIYVGAGEAKVFGTDGKMHAVYMNSPTSCGYNGHIFNNNQRKGDRFAPWDTAYIALGGQTEHKSYGFPYGFTAPTR</sequence>
<reference evidence="3" key="1">
    <citation type="journal article" date="2019" name="Int. J. Syst. Evol. Microbiol.">
        <title>The Global Catalogue of Microorganisms (GCM) 10K type strain sequencing project: providing services to taxonomists for standard genome sequencing and annotation.</title>
        <authorList>
            <consortium name="The Broad Institute Genomics Platform"/>
            <consortium name="The Broad Institute Genome Sequencing Center for Infectious Disease"/>
            <person name="Wu L."/>
            <person name="Ma J."/>
        </authorList>
    </citation>
    <scope>NUCLEOTIDE SEQUENCE [LARGE SCALE GENOMIC DNA]</scope>
    <source>
        <strain evidence="3">JCM 17326</strain>
    </source>
</reference>
<evidence type="ECO:0000256" key="1">
    <source>
        <dbReference type="SAM" id="SignalP"/>
    </source>
</evidence>
<organism evidence="2 3">
    <name type="scientific">Nonomuraea rosea</name>
    <dbReference type="NCBI Taxonomy" id="638574"/>
    <lineage>
        <taxon>Bacteria</taxon>
        <taxon>Bacillati</taxon>
        <taxon>Actinomycetota</taxon>
        <taxon>Actinomycetes</taxon>
        <taxon>Streptosporangiales</taxon>
        <taxon>Streptosporangiaceae</taxon>
        <taxon>Nonomuraea</taxon>
    </lineage>
</organism>
<proteinExistence type="predicted"/>
<dbReference type="RefSeq" id="WP_345562761.1">
    <property type="nucleotide sequence ID" value="NZ_BAABDQ010000006.1"/>
</dbReference>
<keyword evidence="3" id="KW-1185">Reference proteome</keyword>
<keyword evidence="1" id="KW-0732">Signal</keyword>
<gene>
    <name evidence="2" type="ORF">GCM10022419_034020</name>
</gene>
<comment type="caution">
    <text evidence="2">The sequence shown here is derived from an EMBL/GenBank/DDBJ whole genome shotgun (WGS) entry which is preliminary data.</text>
</comment>
<protein>
    <recommendedName>
        <fullName evidence="4">Lamin tail domain-containing protein</fullName>
    </recommendedName>
</protein>
<dbReference type="Proteomes" id="UP001500630">
    <property type="component" value="Unassembled WGS sequence"/>
</dbReference>
<evidence type="ECO:0000313" key="2">
    <source>
        <dbReference type="EMBL" id="GAA3550924.1"/>
    </source>
</evidence>
<dbReference type="EMBL" id="BAABDQ010000006">
    <property type="protein sequence ID" value="GAA3550924.1"/>
    <property type="molecule type" value="Genomic_DNA"/>
</dbReference>
<name>A0ABP6WK16_9ACTN</name>
<feature type="signal peptide" evidence="1">
    <location>
        <begin position="1"/>
        <end position="26"/>
    </location>
</feature>
<feature type="chain" id="PRO_5047480233" description="Lamin tail domain-containing protein" evidence="1">
    <location>
        <begin position="27"/>
        <end position="200"/>
    </location>
</feature>
<evidence type="ECO:0000313" key="3">
    <source>
        <dbReference type="Proteomes" id="UP001500630"/>
    </source>
</evidence>